<dbReference type="CDD" id="cd00067">
    <property type="entry name" value="GAL4"/>
    <property type="match status" value="1"/>
</dbReference>
<evidence type="ECO:0000313" key="2">
    <source>
        <dbReference type="EMBL" id="KAK0502873.1"/>
    </source>
</evidence>
<keyword evidence="3" id="KW-1185">Reference proteome</keyword>
<dbReference type="Proteomes" id="UP001175228">
    <property type="component" value="Unassembled WGS sequence"/>
</dbReference>
<dbReference type="InterPro" id="IPR001138">
    <property type="entry name" value="Zn2Cys6_DnaBD"/>
</dbReference>
<dbReference type="Pfam" id="PF11951">
    <property type="entry name" value="Fungal_trans_2"/>
    <property type="match status" value="1"/>
</dbReference>
<dbReference type="EMBL" id="JAUEPU010000004">
    <property type="protein sequence ID" value="KAK0502873.1"/>
    <property type="molecule type" value="Genomic_DNA"/>
</dbReference>
<feature type="domain" description="Zn(2)-C6 fungal-type" evidence="1">
    <location>
        <begin position="13"/>
        <end position="43"/>
    </location>
</feature>
<dbReference type="PANTHER" id="PTHR47784:SF5">
    <property type="entry name" value="STEROL UPTAKE CONTROL PROTEIN 2"/>
    <property type="match status" value="1"/>
</dbReference>
<dbReference type="InterPro" id="IPR053157">
    <property type="entry name" value="Sterol_Uptake_Regulator"/>
</dbReference>
<reference evidence="2" key="1">
    <citation type="submission" date="2023-06" db="EMBL/GenBank/DDBJ databases">
        <authorList>
            <consortium name="Lawrence Berkeley National Laboratory"/>
            <person name="Ahrendt S."/>
            <person name="Sahu N."/>
            <person name="Indic B."/>
            <person name="Wong-Bajracharya J."/>
            <person name="Merenyi Z."/>
            <person name="Ke H.-M."/>
            <person name="Monk M."/>
            <person name="Kocsube S."/>
            <person name="Drula E."/>
            <person name="Lipzen A."/>
            <person name="Balint B."/>
            <person name="Henrissat B."/>
            <person name="Andreopoulos B."/>
            <person name="Martin F.M."/>
            <person name="Harder C.B."/>
            <person name="Rigling D."/>
            <person name="Ford K.L."/>
            <person name="Foster G.D."/>
            <person name="Pangilinan J."/>
            <person name="Papanicolaou A."/>
            <person name="Barry K."/>
            <person name="LaButti K."/>
            <person name="Viragh M."/>
            <person name="Koriabine M."/>
            <person name="Yan M."/>
            <person name="Riley R."/>
            <person name="Champramary S."/>
            <person name="Plett K.L."/>
            <person name="Tsai I.J."/>
            <person name="Slot J."/>
            <person name="Sipos G."/>
            <person name="Plett J."/>
            <person name="Nagy L.G."/>
            <person name="Grigoriev I.V."/>
        </authorList>
    </citation>
    <scope>NUCLEOTIDE SEQUENCE</scope>
    <source>
        <strain evidence="2">HWK02</strain>
    </source>
</reference>
<dbReference type="PROSITE" id="PS50048">
    <property type="entry name" value="ZN2_CY6_FUNGAL_2"/>
    <property type="match status" value="1"/>
</dbReference>
<dbReference type="PANTHER" id="PTHR47784">
    <property type="entry name" value="STEROL UPTAKE CONTROL PROTEIN 2"/>
    <property type="match status" value="1"/>
</dbReference>
<dbReference type="PROSITE" id="PS00463">
    <property type="entry name" value="ZN2_CY6_FUNGAL_1"/>
    <property type="match status" value="1"/>
</dbReference>
<dbReference type="SUPFAM" id="SSF57701">
    <property type="entry name" value="Zn2/Cys6 DNA-binding domain"/>
    <property type="match status" value="1"/>
</dbReference>
<gene>
    <name evidence="2" type="ORF">EDD18DRAFT_609777</name>
</gene>
<organism evidence="2 3">
    <name type="scientific">Armillaria luteobubalina</name>
    <dbReference type="NCBI Taxonomy" id="153913"/>
    <lineage>
        <taxon>Eukaryota</taxon>
        <taxon>Fungi</taxon>
        <taxon>Dikarya</taxon>
        <taxon>Basidiomycota</taxon>
        <taxon>Agaricomycotina</taxon>
        <taxon>Agaricomycetes</taxon>
        <taxon>Agaricomycetidae</taxon>
        <taxon>Agaricales</taxon>
        <taxon>Marasmiineae</taxon>
        <taxon>Physalacriaceae</taxon>
        <taxon>Armillaria</taxon>
    </lineage>
</organism>
<dbReference type="GO" id="GO:0001228">
    <property type="term" value="F:DNA-binding transcription activator activity, RNA polymerase II-specific"/>
    <property type="evidence" value="ECO:0007669"/>
    <property type="project" value="TreeGrafter"/>
</dbReference>
<dbReference type="InterPro" id="IPR036864">
    <property type="entry name" value="Zn2-C6_fun-type_DNA-bd_sf"/>
</dbReference>
<name>A0AA39UTS6_9AGAR</name>
<proteinExistence type="predicted"/>
<evidence type="ECO:0000313" key="3">
    <source>
        <dbReference type="Proteomes" id="UP001175228"/>
    </source>
</evidence>
<dbReference type="InterPro" id="IPR021858">
    <property type="entry name" value="Fun_TF"/>
</dbReference>
<accession>A0AA39UTS6</accession>
<evidence type="ECO:0000259" key="1">
    <source>
        <dbReference type="PROSITE" id="PS50048"/>
    </source>
</evidence>
<dbReference type="AlphaFoldDB" id="A0AA39UTS6"/>
<sequence length="387" mass="43797">MPRIRHHHKTRTGCKTCKQRKVKCDEELPMCKNCTRRGIECVWISGTPQLDSAPSRASSTQSAHENPPSMISRFTGQFLFDMLDLQLMHHYATVTSRSLSSDPASSSVWGIIVPKIAFDVKNRYLLHAILALSALHAHHANPAANQYAVAASTHHLQAETGVHNAEADVEVDINAVFITLALLALYEFATSSTASSYSSSRQITFRAIPPKVEQNWSQLRGGVLRPLFLTLVPTVAPTPLERQFPSSLSTLLSTMHSPPEVEELYDVSVYTAYKVSIHFLERAWKASFEKDYWMHASCMWWAKLTDTFIRLLIERRPRALIILAHYCVMMKRVAVDGPWWVRKQWGNEAARILAPLMIDGCPGQDGFRISWTRHVKTRHLTLQVRIS</sequence>
<dbReference type="Gene3D" id="4.10.240.10">
    <property type="entry name" value="Zn(2)-C6 fungal-type DNA-binding domain"/>
    <property type="match status" value="1"/>
</dbReference>
<dbReference type="Pfam" id="PF00172">
    <property type="entry name" value="Zn_clus"/>
    <property type="match status" value="1"/>
</dbReference>
<dbReference type="GO" id="GO:0008270">
    <property type="term" value="F:zinc ion binding"/>
    <property type="evidence" value="ECO:0007669"/>
    <property type="project" value="InterPro"/>
</dbReference>
<protein>
    <recommendedName>
        <fullName evidence="1">Zn(2)-C6 fungal-type domain-containing protein</fullName>
    </recommendedName>
</protein>
<dbReference type="SMART" id="SM00066">
    <property type="entry name" value="GAL4"/>
    <property type="match status" value="1"/>
</dbReference>
<comment type="caution">
    <text evidence="2">The sequence shown here is derived from an EMBL/GenBank/DDBJ whole genome shotgun (WGS) entry which is preliminary data.</text>
</comment>